<name>A0A518BUT7_9BACT</name>
<dbReference type="Gene3D" id="2.60.120.260">
    <property type="entry name" value="Galactose-binding domain-like"/>
    <property type="match status" value="1"/>
</dbReference>
<dbReference type="InterPro" id="IPR011013">
    <property type="entry name" value="Gal_mutarotase_sf_dom"/>
</dbReference>
<dbReference type="Pfam" id="PF02837">
    <property type="entry name" value="Glyco_hydro_2_N"/>
    <property type="match status" value="1"/>
</dbReference>
<dbReference type="Pfam" id="PF02836">
    <property type="entry name" value="Glyco_hydro_2_C"/>
    <property type="match status" value="1"/>
</dbReference>
<evidence type="ECO:0000256" key="5">
    <source>
        <dbReference type="ARBA" id="ARBA00013303"/>
    </source>
</evidence>
<dbReference type="SUPFAM" id="SSF74650">
    <property type="entry name" value="Galactose mutarotase-like"/>
    <property type="match status" value="1"/>
</dbReference>
<dbReference type="GO" id="GO:0030246">
    <property type="term" value="F:carbohydrate binding"/>
    <property type="evidence" value="ECO:0007669"/>
    <property type="project" value="InterPro"/>
</dbReference>
<dbReference type="InterPro" id="IPR013783">
    <property type="entry name" value="Ig-like_fold"/>
</dbReference>
<evidence type="ECO:0000256" key="8">
    <source>
        <dbReference type="ARBA" id="ARBA00032230"/>
    </source>
</evidence>
<dbReference type="InterPro" id="IPR004199">
    <property type="entry name" value="B-gal_small/dom_5"/>
</dbReference>
<dbReference type="InterPro" id="IPR023230">
    <property type="entry name" value="Glyco_hydro_2_CS"/>
</dbReference>
<evidence type="ECO:0000256" key="6">
    <source>
        <dbReference type="ARBA" id="ARBA00022801"/>
    </source>
</evidence>
<dbReference type="InterPro" id="IPR006103">
    <property type="entry name" value="Glyco_hydro_2_cat"/>
</dbReference>
<dbReference type="GO" id="GO:0009341">
    <property type="term" value="C:beta-galactosidase complex"/>
    <property type="evidence" value="ECO:0007669"/>
    <property type="project" value="InterPro"/>
</dbReference>
<dbReference type="InterPro" id="IPR014718">
    <property type="entry name" value="GH-type_carb-bd"/>
</dbReference>
<evidence type="ECO:0000256" key="4">
    <source>
        <dbReference type="ARBA" id="ARBA00012756"/>
    </source>
</evidence>
<dbReference type="Gene3D" id="3.20.20.80">
    <property type="entry name" value="Glycosidases"/>
    <property type="match status" value="1"/>
</dbReference>
<comment type="catalytic activity">
    <reaction evidence="1 9">
        <text>Hydrolysis of terminal non-reducing beta-D-galactose residues in beta-D-galactosides.</text>
        <dbReference type="EC" id="3.2.1.23"/>
    </reaction>
</comment>
<evidence type="ECO:0000256" key="9">
    <source>
        <dbReference type="RuleBase" id="RU361154"/>
    </source>
</evidence>
<evidence type="ECO:0000256" key="1">
    <source>
        <dbReference type="ARBA" id="ARBA00001412"/>
    </source>
</evidence>
<evidence type="ECO:0000259" key="10">
    <source>
        <dbReference type="SMART" id="SM01038"/>
    </source>
</evidence>
<dbReference type="AlphaFoldDB" id="A0A518BUT7"/>
<dbReference type="Pfam" id="PF02929">
    <property type="entry name" value="Bgal_small_N"/>
    <property type="match status" value="1"/>
</dbReference>
<dbReference type="PROSITE" id="PS00719">
    <property type="entry name" value="GLYCOSYL_HYDROL_F2_1"/>
    <property type="match status" value="1"/>
</dbReference>
<sequence>MPSAVETLPSFWELPELTHINRLPGRSPLLVYGTSSAALRGDRSRSPWWLSLDGAWRFRMYDRPDAVPAGVTGVKAKDGSWATIPVPSNWTQHGYSSPIYTNVQMPFANTPPEVPKANPTGVYRRDFTIPKVWDGRRIVMHFGGAESVLCVWVNGHWVGMSKDCRLPSEFDVTRFVSPGRNQVTAMVIRWSDASYIEDQDQWWLGGLFREVYLYAQDGAYVEDVFARADYEPKTGAGRLSVDVKLNFVSVPESDVRVQATLFGPDGKAVRGVKMSGVITPDYGAHGNTLTFESDLKRVLPWSAERPDLYALAVSLHEVDARGRARGKGFAYTSCRVGFRRVEVRDRQLLINGQAVMVRGVNRHEHDEVHGKALTEEGMVRDILLMKQNNFNAVRNAHYPNDPRWYALCDQYGLYVIDEANIEAHANYHTLCRDPRWRGAFVDRVANMARRTKNHACVILWSLGNETGYGENHDEAARWLRGYDPTRPLHYEGGVRVSWTQGPNAKYAVGRDVTDVFCPMYPSVDEMVAWSERGNDDRPYIPCEYQHAMGNSNGCLKEYWEAFESCDGLQGGFIWEWVDHGLKRRTEDGTEYWAYGGDFGEKIHDAEFVCDGLVGPDRTPHPAMAECHKLMQPIGFEAGSLRTGRIRVTNKQYFTDLSWLALTWFVEVEGRRVASGRLDRSLGKLRPQQSATATLDYDAATLPAGEAFLTIQARAAKKTAWCGKGHLVGWEQFALPVKARLRAPVRRRRGVVACRETQRKLVLTCPSRGVELTVDRRAGVLKSLAVEGQPVVLEGPRLNVWRGPTSNDGIKGWTDYRDSDRRTAGRWFLAGLDRIERSVAAEPKLVRRRDGSVRMTLRQHWTSTGRDGMVHGLSDQQVYTVLPDGSVRVTHAFDLDATLPELPRVGVVLSFAAGFERLSWFGRGPGESYPDRKAGMPVGLYRSTVDEQFVPYIVPQEHGLKTDVRWMSLGHESGRGVRIEAGDATSPVSFSASHYTPHDLTEARHVHELRRRDEVIVCIDAAHRGLGTASCGPDTLDRYLVRPGRYRLSYDLTAR</sequence>
<keyword evidence="12" id="KW-1185">Reference proteome</keyword>
<dbReference type="PANTHER" id="PTHR46323">
    <property type="entry name" value="BETA-GALACTOSIDASE"/>
    <property type="match status" value="1"/>
</dbReference>
<dbReference type="InterPro" id="IPR006102">
    <property type="entry name" value="Ig-like_GH2"/>
</dbReference>
<keyword evidence="7 9" id="KW-0326">Glycosidase</keyword>
<dbReference type="Gene3D" id="2.60.40.10">
    <property type="entry name" value="Immunoglobulins"/>
    <property type="match status" value="2"/>
</dbReference>
<dbReference type="SUPFAM" id="SSF49303">
    <property type="entry name" value="beta-Galactosidase/glucuronidase domain"/>
    <property type="match status" value="2"/>
</dbReference>
<dbReference type="Gene3D" id="2.70.98.10">
    <property type="match status" value="1"/>
</dbReference>
<dbReference type="SMART" id="SM01038">
    <property type="entry name" value="Bgal_small_N"/>
    <property type="match status" value="1"/>
</dbReference>
<dbReference type="InterPro" id="IPR017853">
    <property type="entry name" value="GH"/>
</dbReference>
<dbReference type="InterPro" id="IPR006101">
    <property type="entry name" value="Glyco_hydro_2"/>
</dbReference>
<protein>
    <recommendedName>
        <fullName evidence="5 9">Beta-galactosidase</fullName>
        <ecNumber evidence="4 9">3.2.1.23</ecNumber>
    </recommendedName>
    <alternativeName>
        <fullName evidence="8 9">Lactase</fullName>
    </alternativeName>
</protein>
<dbReference type="InterPro" id="IPR036156">
    <property type="entry name" value="Beta-gal/glucu_dom_sf"/>
</dbReference>
<comment type="cofactor">
    <cofactor evidence="2">
        <name>Na(+)</name>
        <dbReference type="ChEBI" id="CHEBI:29101"/>
    </cofactor>
</comment>
<evidence type="ECO:0000313" key="12">
    <source>
        <dbReference type="Proteomes" id="UP000320386"/>
    </source>
</evidence>
<reference evidence="11 12" key="1">
    <citation type="submission" date="2019-02" db="EMBL/GenBank/DDBJ databases">
        <title>Deep-cultivation of Planctomycetes and their phenomic and genomic characterization uncovers novel biology.</title>
        <authorList>
            <person name="Wiegand S."/>
            <person name="Jogler M."/>
            <person name="Boedeker C."/>
            <person name="Pinto D."/>
            <person name="Vollmers J."/>
            <person name="Rivas-Marin E."/>
            <person name="Kohn T."/>
            <person name="Peeters S.H."/>
            <person name="Heuer A."/>
            <person name="Rast P."/>
            <person name="Oberbeckmann S."/>
            <person name="Bunk B."/>
            <person name="Jeske O."/>
            <person name="Meyerdierks A."/>
            <person name="Storesund J.E."/>
            <person name="Kallscheuer N."/>
            <person name="Luecker S."/>
            <person name="Lage O.M."/>
            <person name="Pohl T."/>
            <person name="Merkel B.J."/>
            <person name="Hornburger P."/>
            <person name="Mueller R.-W."/>
            <person name="Bruemmer F."/>
            <person name="Labrenz M."/>
            <person name="Spormann A.M."/>
            <person name="Op den Camp H."/>
            <person name="Overmann J."/>
            <person name="Amann R."/>
            <person name="Jetten M.S.M."/>
            <person name="Mascher T."/>
            <person name="Medema M.H."/>
            <person name="Devos D.P."/>
            <person name="Kaster A.-K."/>
            <person name="Ovreas L."/>
            <person name="Rohde M."/>
            <person name="Galperin M.Y."/>
            <person name="Jogler C."/>
        </authorList>
    </citation>
    <scope>NUCLEOTIDE SEQUENCE [LARGE SCALE GENOMIC DNA]</scope>
    <source>
        <strain evidence="11 12">Pan265</strain>
    </source>
</reference>
<feature type="domain" description="Beta galactosidase small chain/" evidence="10">
    <location>
        <begin position="763"/>
        <end position="1052"/>
    </location>
</feature>
<dbReference type="InterPro" id="IPR006104">
    <property type="entry name" value="Glyco_hydro_2_N"/>
</dbReference>
<dbReference type="InterPro" id="IPR008979">
    <property type="entry name" value="Galactose-bd-like_sf"/>
</dbReference>
<proteinExistence type="inferred from homology"/>
<evidence type="ECO:0000256" key="2">
    <source>
        <dbReference type="ARBA" id="ARBA00001959"/>
    </source>
</evidence>
<comment type="similarity">
    <text evidence="3 9">Belongs to the glycosyl hydrolase 2 family.</text>
</comment>
<accession>A0A518BUT7</accession>
<dbReference type="KEGG" id="mcad:Pan265_05830"/>
<dbReference type="InterPro" id="IPR050347">
    <property type="entry name" value="Bact_Beta-galactosidase"/>
</dbReference>
<gene>
    <name evidence="11" type="primary">lacZ_1</name>
    <name evidence="11" type="ORF">Pan265_05830</name>
</gene>
<dbReference type="Pfam" id="PF16353">
    <property type="entry name" value="LacZ_4"/>
    <property type="match status" value="1"/>
</dbReference>
<dbReference type="GO" id="GO:0004565">
    <property type="term" value="F:beta-galactosidase activity"/>
    <property type="evidence" value="ECO:0007669"/>
    <property type="project" value="UniProtKB-EC"/>
</dbReference>
<keyword evidence="6 9" id="KW-0378">Hydrolase</keyword>
<dbReference type="PANTHER" id="PTHR46323:SF2">
    <property type="entry name" value="BETA-GALACTOSIDASE"/>
    <property type="match status" value="1"/>
</dbReference>
<dbReference type="RefSeq" id="WP_145444899.1">
    <property type="nucleotide sequence ID" value="NZ_CP036280.1"/>
</dbReference>
<dbReference type="SUPFAM" id="SSF51445">
    <property type="entry name" value="(Trans)glycosidases"/>
    <property type="match status" value="1"/>
</dbReference>
<dbReference type="OrthoDB" id="9762066at2"/>
<dbReference type="InterPro" id="IPR032312">
    <property type="entry name" value="LacZ_4"/>
</dbReference>
<evidence type="ECO:0000313" key="11">
    <source>
        <dbReference type="EMBL" id="QDU70748.1"/>
    </source>
</evidence>
<dbReference type="GO" id="GO:0005990">
    <property type="term" value="P:lactose catabolic process"/>
    <property type="evidence" value="ECO:0007669"/>
    <property type="project" value="TreeGrafter"/>
</dbReference>
<dbReference type="EMBL" id="CP036280">
    <property type="protein sequence ID" value="QDU70748.1"/>
    <property type="molecule type" value="Genomic_DNA"/>
</dbReference>
<dbReference type="PRINTS" id="PR00132">
    <property type="entry name" value="GLHYDRLASE2"/>
</dbReference>
<evidence type="ECO:0000256" key="3">
    <source>
        <dbReference type="ARBA" id="ARBA00007401"/>
    </source>
</evidence>
<organism evidence="11 12">
    <name type="scientific">Mucisphaera calidilacus</name>
    <dbReference type="NCBI Taxonomy" id="2527982"/>
    <lineage>
        <taxon>Bacteria</taxon>
        <taxon>Pseudomonadati</taxon>
        <taxon>Planctomycetota</taxon>
        <taxon>Phycisphaerae</taxon>
        <taxon>Phycisphaerales</taxon>
        <taxon>Phycisphaeraceae</taxon>
        <taxon>Mucisphaera</taxon>
    </lineage>
</organism>
<dbReference type="EC" id="3.2.1.23" evidence="4 9"/>
<evidence type="ECO:0000256" key="7">
    <source>
        <dbReference type="ARBA" id="ARBA00023295"/>
    </source>
</evidence>
<dbReference type="FunFam" id="3.20.20.80:FF:000018">
    <property type="entry name" value="Beta-galactosidase"/>
    <property type="match status" value="1"/>
</dbReference>
<dbReference type="Pfam" id="PF00703">
    <property type="entry name" value="Glyco_hydro_2"/>
    <property type="match status" value="1"/>
</dbReference>
<dbReference type="Proteomes" id="UP000320386">
    <property type="component" value="Chromosome"/>
</dbReference>
<dbReference type="SUPFAM" id="SSF49785">
    <property type="entry name" value="Galactose-binding domain-like"/>
    <property type="match status" value="1"/>
</dbReference>